<protein>
    <submittedName>
        <fullName evidence="2">Uncharacterized protein</fullName>
    </submittedName>
</protein>
<sequence length="427" mass="48508">MAPNQYRKVYKVPNFKLKEVGKCSVCQQFKHQQAWYFEKCWECHINPRPAPPVEDVDLHEKFKEFLEKTILEKMGNPDNPIPILQEYKRATVIEKKAKPPKSIEEMKASSQKVVDINNIRKCAACQLFKYEENWNVDICSDCSINGNCSSAVQNSPLSDSQESGEDIAKKLPEFIMELIKQSTMNGQNLIDQLKKNTASPEIIKVSPTTVVAEKKVEKTLPPKKDTGIIKIIGKEHEPQELVTCGNFLCKQLVTGRKRRHPGSKEWLCMKCYNYQNKNKSDRDPHDFKPKYRKVTKLGDQEEFDKDFMKYAVSRDYSKYIYLSCSQHTEWEHFLKNFDKNLSNLKYPSVPPPTSNGQPFDIQSLLNVKGSEASKMIMEAGSPEEVMDSLQVATVLANMGSFSSPARSPVPLVASSGPVSPARSVLQS</sequence>
<dbReference type="EMBL" id="FJ362374">
    <property type="protein sequence ID" value="ACI49163.1"/>
    <property type="molecule type" value="Genomic_DNA"/>
</dbReference>
<proteinExistence type="predicted"/>
<dbReference type="AlphaFoldDB" id="B6VBS0"/>
<organism evidence="2">
    <name type="scientific">Caenorhabditis brenneri</name>
    <name type="common">Nematode worm</name>
    <dbReference type="NCBI Taxonomy" id="135651"/>
    <lineage>
        <taxon>Eukaryota</taxon>
        <taxon>Metazoa</taxon>
        <taxon>Ecdysozoa</taxon>
        <taxon>Nematoda</taxon>
        <taxon>Chromadorea</taxon>
        <taxon>Rhabditida</taxon>
        <taxon>Rhabditina</taxon>
        <taxon>Rhabditomorpha</taxon>
        <taxon>Rhabditoidea</taxon>
        <taxon>Rhabditidae</taxon>
        <taxon>Peloderinae</taxon>
        <taxon>Caenorhabditis</taxon>
    </lineage>
</organism>
<evidence type="ECO:0000313" key="2">
    <source>
        <dbReference type="EMBL" id="ACI49163.1"/>
    </source>
</evidence>
<gene>
    <name evidence="2" type="ORF">Cbre_JD22.001</name>
</gene>
<accession>B6VBS0</accession>
<reference evidence="2" key="1">
    <citation type="journal article" date="2008" name="Genome Res.">
        <title>Multigenome DNA sequence conservation identifies Hox cis-regulatory elements.</title>
        <authorList>
            <person name="Kuntz S.G."/>
            <person name="Schwarz E.M."/>
            <person name="DeModena J.A."/>
            <person name="De Buysscher T."/>
            <person name="Trout D."/>
            <person name="Shizuya H."/>
            <person name="Sternberg P.W."/>
            <person name="Wold B.J."/>
        </authorList>
    </citation>
    <scope>NUCLEOTIDE SEQUENCE</scope>
    <source>
        <strain evidence="2">CB5161</strain>
    </source>
</reference>
<evidence type="ECO:0000256" key="1">
    <source>
        <dbReference type="SAM" id="MobiDB-lite"/>
    </source>
</evidence>
<feature type="region of interest" description="Disordered" evidence="1">
    <location>
        <begin position="403"/>
        <end position="427"/>
    </location>
</feature>
<name>B6VBS0_CAEBE</name>